<sequence>MRAATSTAAALHVTTTTAPTPLLSRPITSRSSTASAPAALRPALSRTSTSSKTPIRPSLLRRATDLLELNPATCYTRRHAPSPPSHWTEHAHRSALLRAWDTVHARSLKPERPMLSIPAQVSATEQQLLREFAELREGEVVLSKDWVEYELGVCLRRPFCNAERMGRFEVLAESAGGRLNWGPW</sequence>
<reference evidence="2 3" key="1">
    <citation type="submission" date="2017-03" db="EMBL/GenBank/DDBJ databases">
        <title>Genomes of endolithic fungi from Antarctica.</title>
        <authorList>
            <person name="Coleine C."/>
            <person name="Masonjones S."/>
            <person name="Stajich J.E."/>
        </authorList>
    </citation>
    <scope>NUCLEOTIDE SEQUENCE [LARGE SCALE GENOMIC DNA]</scope>
    <source>
        <strain evidence="2 3">CCFEE 5311</strain>
    </source>
</reference>
<name>A0A4U0UDL1_9PEZI</name>
<comment type="caution">
    <text evidence="2">The sequence shown here is derived from an EMBL/GenBank/DDBJ whole genome shotgun (WGS) entry which is preliminary data.</text>
</comment>
<evidence type="ECO:0000256" key="1">
    <source>
        <dbReference type="SAM" id="MobiDB-lite"/>
    </source>
</evidence>
<feature type="compositionally biased region" description="Low complexity" evidence="1">
    <location>
        <begin position="1"/>
        <end position="20"/>
    </location>
</feature>
<gene>
    <name evidence="2" type="ORF">B0A54_15595</name>
</gene>
<dbReference type="EMBL" id="NAJP01000090">
    <property type="protein sequence ID" value="TKA32606.1"/>
    <property type="molecule type" value="Genomic_DNA"/>
</dbReference>
<dbReference type="STRING" id="329885.A0A4U0UDL1"/>
<evidence type="ECO:0000313" key="2">
    <source>
        <dbReference type="EMBL" id="TKA32606.1"/>
    </source>
</evidence>
<dbReference type="Proteomes" id="UP000310066">
    <property type="component" value="Unassembled WGS sequence"/>
</dbReference>
<dbReference type="AlphaFoldDB" id="A0A4U0UDL1"/>
<evidence type="ECO:0000313" key="3">
    <source>
        <dbReference type="Proteomes" id="UP000310066"/>
    </source>
</evidence>
<proteinExistence type="predicted"/>
<accession>A0A4U0UDL1</accession>
<organism evidence="2 3">
    <name type="scientific">Friedmanniomyces endolithicus</name>
    <dbReference type="NCBI Taxonomy" id="329885"/>
    <lineage>
        <taxon>Eukaryota</taxon>
        <taxon>Fungi</taxon>
        <taxon>Dikarya</taxon>
        <taxon>Ascomycota</taxon>
        <taxon>Pezizomycotina</taxon>
        <taxon>Dothideomycetes</taxon>
        <taxon>Dothideomycetidae</taxon>
        <taxon>Mycosphaerellales</taxon>
        <taxon>Teratosphaeriaceae</taxon>
        <taxon>Friedmanniomyces</taxon>
    </lineage>
</organism>
<feature type="compositionally biased region" description="Low complexity" evidence="1">
    <location>
        <begin position="28"/>
        <end position="47"/>
    </location>
</feature>
<feature type="region of interest" description="Disordered" evidence="1">
    <location>
        <begin position="1"/>
        <end position="57"/>
    </location>
</feature>
<dbReference type="OrthoDB" id="3919748at2759"/>
<protein>
    <submittedName>
        <fullName evidence="2">Uncharacterized protein</fullName>
    </submittedName>
</protein>